<feature type="domain" description="Lipid/polyisoprenoid-binding YceI-like" evidence="2">
    <location>
        <begin position="24"/>
        <end position="186"/>
    </location>
</feature>
<protein>
    <recommendedName>
        <fullName evidence="2">Lipid/polyisoprenoid-binding YceI-like domain-containing protein</fullName>
    </recommendedName>
</protein>
<dbReference type="PANTHER" id="PTHR34406:SF1">
    <property type="entry name" value="PROTEIN YCEI"/>
    <property type="match status" value="1"/>
</dbReference>
<evidence type="ECO:0000256" key="1">
    <source>
        <dbReference type="SAM" id="SignalP"/>
    </source>
</evidence>
<reference evidence="3 4" key="1">
    <citation type="submission" date="2015-08" db="EMBL/GenBank/DDBJ databases">
        <title>Complete genome sequence of Rufibacter tibetensis strain 1351t, a radiation-resistant bacterium from tibet plateau.</title>
        <authorList>
            <person name="Dai J."/>
        </authorList>
    </citation>
    <scope>NUCLEOTIDE SEQUENCE [LARGE SCALE GENOMIC DNA]</scope>
    <source>
        <strain evidence="3 4">1351</strain>
    </source>
</reference>
<dbReference type="EMBL" id="CP012643">
    <property type="protein sequence ID" value="ALJ00458.1"/>
    <property type="molecule type" value="Genomic_DNA"/>
</dbReference>
<dbReference type="OrthoDB" id="116832at2"/>
<evidence type="ECO:0000313" key="4">
    <source>
        <dbReference type="Proteomes" id="UP000061382"/>
    </source>
</evidence>
<dbReference type="PANTHER" id="PTHR34406">
    <property type="entry name" value="PROTEIN YCEI"/>
    <property type="match status" value="1"/>
</dbReference>
<accession>A0A0P0D0X6</accession>
<dbReference type="InterPro" id="IPR036761">
    <property type="entry name" value="TTHA0802/YceI-like_sf"/>
</dbReference>
<feature type="signal peptide" evidence="1">
    <location>
        <begin position="1"/>
        <end position="23"/>
    </location>
</feature>
<dbReference type="SMART" id="SM00867">
    <property type="entry name" value="YceI"/>
    <property type="match status" value="1"/>
</dbReference>
<evidence type="ECO:0000313" key="3">
    <source>
        <dbReference type="EMBL" id="ALJ00458.1"/>
    </source>
</evidence>
<keyword evidence="1" id="KW-0732">Signal</keyword>
<dbReference type="KEGG" id="rti:DC20_17640"/>
<dbReference type="Pfam" id="PF04264">
    <property type="entry name" value="YceI"/>
    <property type="match status" value="1"/>
</dbReference>
<dbReference type="STRING" id="512763.DC20_17640"/>
<proteinExistence type="predicted"/>
<keyword evidence="4" id="KW-1185">Reference proteome</keyword>
<sequence>MKNSKLILLFVILTLSTSGYVKAQFKSETRTAKVSFRSQTPIEEFYSENNQVASILKVDGKKKVLAFNVIMRSFKFDKALMEEHFNEKYVHSEKYPTAKFVGEFAEDIDLTTPGKYKNISISGTMTLHGVSRTVTVPVDLEVGKNNEIKGHATFKIKPEEFNIEIPKLVSEKISREIVVTVDALYKPAR</sequence>
<name>A0A0P0D0X6_9BACT</name>
<dbReference type="PATRIC" id="fig|512763.3.peg.3883"/>
<feature type="chain" id="PRO_5006043146" description="Lipid/polyisoprenoid-binding YceI-like domain-containing protein" evidence="1">
    <location>
        <begin position="24"/>
        <end position="189"/>
    </location>
</feature>
<gene>
    <name evidence="3" type="ORF">DC20_17640</name>
</gene>
<dbReference type="InterPro" id="IPR007372">
    <property type="entry name" value="Lipid/polyisoprenoid-bd_YceI"/>
</dbReference>
<dbReference type="AlphaFoldDB" id="A0A0P0D0X6"/>
<dbReference type="SUPFAM" id="SSF101874">
    <property type="entry name" value="YceI-like"/>
    <property type="match status" value="1"/>
</dbReference>
<dbReference type="Gene3D" id="2.40.128.110">
    <property type="entry name" value="Lipid/polyisoprenoid-binding, YceI-like"/>
    <property type="match status" value="1"/>
</dbReference>
<evidence type="ECO:0000259" key="2">
    <source>
        <dbReference type="SMART" id="SM00867"/>
    </source>
</evidence>
<dbReference type="Proteomes" id="UP000061382">
    <property type="component" value="Chromosome"/>
</dbReference>
<dbReference type="RefSeq" id="WP_062545036.1">
    <property type="nucleotide sequence ID" value="NZ_CP012643.1"/>
</dbReference>
<organism evidence="3 4">
    <name type="scientific">Rufibacter tibetensis</name>
    <dbReference type="NCBI Taxonomy" id="512763"/>
    <lineage>
        <taxon>Bacteria</taxon>
        <taxon>Pseudomonadati</taxon>
        <taxon>Bacteroidota</taxon>
        <taxon>Cytophagia</taxon>
        <taxon>Cytophagales</taxon>
        <taxon>Hymenobacteraceae</taxon>
        <taxon>Rufibacter</taxon>
    </lineage>
</organism>